<proteinExistence type="predicted"/>
<feature type="compositionally biased region" description="Low complexity" evidence="1">
    <location>
        <begin position="317"/>
        <end position="328"/>
    </location>
</feature>
<gene>
    <name evidence="2" type="primary">LOC125529298</name>
</gene>
<keyword evidence="3" id="KW-1185">Reference proteome</keyword>
<evidence type="ECO:0000256" key="1">
    <source>
        <dbReference type="SAM" id="MobiDB-lite"/>
    </source>
</evidence>
<name>A0A8R7P706_TRIUA</name>
<evidence type="ECO:0000313" key="2">
    <source>
        <dbReference type="EnsemblPlants" id="TuG1812G0100004398.01.T01.cds398627"/>
    </source>
</evidence>
<dbReference type="EnsemblPlants" id="TuG1812G0100004398.01.T01">
    <property type="protein sequence ID" value="TuG1812G0100004398.01.T01.cds398627"/>
    <property type="gene ID" value="TuG1812G0100004398.01"/>
</dbReference>
<reference evidence="3" key="1">
    <citation type="journal article" date="2013" name="Nature">
        <title>Draft genome of the wheat A-genome progenitor Triticum urartu.</title>
        <authorList>
            <person name="Ling H.Q."/>
            <person name="Zhao S."/>
            <person name="Liu D."/>
            <person name="Wang J."/>
            <person name="Sun H."/>
            <person name="Zhang C."/>
            <person name="Fan H."/>
            <person name="Li D."/>
            <person name="Dong L."/>
            <person name="Tao Y."/>
            <person name="Gao C."/>
            <person name="Wu H."/>
            <person name="Li Y."/>
            <person name="Cui Y."/>
            <person name="Guo X."/>
            <person name="Zheng S."/>
            <person name="Wang B."/>
            <person name="Yu K."/>
            <person name="Liang Q."/>
            <person name="Yang W."/>
            <person name="Lou X."/>
            <person name="Chen J."/>
            <person name="Feng M."/>
            <person name="Jian J."/>
            <person name="Zhang X."/>
            <person name="Luo G."/>
            <person name="Jiang Y."/>
            <person name="Liu J."/>
            <person name="Wang Z."/>
            <person name="Sha Y."/>
            <person name="Zhang B."/>
            <person name="Wu H."/>
            <person name="Tang D."/>
            <person name="Shen Q."/>
            <person name="Xue P."/>
            <person name="Zou S."/>
            <person name="Wang X."/>
            <person name="Liu X."/>
            <person name="Wang F."/>
            <person name="Yang Y."/>
            <person name="An X."/>
            <person name="Dong Z."/>
            <person name="Zhang K."/>
            <person name="Zhang X."/>
            <person name="Luo M.C."/>
            <person name="Dvorak J."/>
            <person name="Tong Y."/>
            <person name="Wang J."/>
            <person name="Yang H."/>
            <person name="Li Z."/>
            <person name="Wang D."/>
            <person name="Zhang A."/>
            <person name="Wang J."/>
        </authorList>
    </citation>
    <scope>NUCLEOTIDE SEQUENCE</scope>
    <source>
        <strain evidence="3">cv. G1812</strain>
    </source>
</reference>
<feature type="region of interest" description="Disordered" evidence="1">
    <location>
        <begin position="26"/>
        <end position="56"/>
    </location>
</feature>
<reference evidence="2" key="3">
    <citation type="submission" date="2022-06" db="UniProtKB">
        <authorList>
            <consortium name="EnsemblPlants"/>
        </authorList>
    </citation>
    <scope>IDENTIFICATION</scope>
</reference>
<dbReference type="Proteomes" id="UP000015106">
    <property type="component" value="Chromosome 1"/>
</dbReference>
<feature type="compositionally biased region" description="Gly residues" evidence="1">
    <location>
        <begin position="329"/>
        <end position="355"/>
    </location>
</feature>
<organism evidence="2 3">
    <name type="scientific">Triticum urartu</name>
    <name type="common">Red wild einkorn</name>
    <name type="synonym">Crithodium urartu</name>
    <dbReference type="NCBI Taxonomy" id="4572"/>
    <lineage>
        <taxon>Eukaryota</taxon>
        <taxon>Viridiplantae</taxon>
        <taxon>Streptophyta</taxon>
        <taxon>Embryophyta</taxon>
        <taxon>Tracheophyta</taxon>
        <taxon>Spermatophyta</taxon>
        <taxon>Magnoliopsida</taxon>
        <taxon>Liliopsida</taxon>
        <taxon>Poales</taxon>
        <taxon>Poaceae</taxon>
        <taxon>BOP clade</taxon>
        <taxon>Pooideae</taxon>
        <taxon>Triticodae</taxon>
        <taxon>Triticeae</taxon>
        <taxon>Triticinae</taxon>
        <taxon>Triticum</taxon>
    </lineage>
</organism>
<feature type="region of interest" description="Disordered" evidence="1">
    <location>
        <begin position="264"/>
        <end position="365"/>
    </location>
</feature>
<accession>A0A8R7P706</accession>
<reference evidence="2" key="2">
    <citation type="submission" date="2018-03" db="EMBL/GenBank/DDBJ databases">
        <title>The Triticum urartu genome reveals the dynamic nature of wheat genome evolution.</title>
        <authorList>
            <person name="Ling H."/>
            <person name="Ma B."/>
            <person name="Shi X."/>
            <person name="Liu H."/>
            <person name="Dong L."/>
            <person name="Sun H."/>
            <person name="Cao Y."/>
            <person name="Gao Q."/>
            <person name="Zheng S."/>
            <person name="Li Y."/>
            <person name="Yu Y."/>
            <person name="Du H."/>
            <person name="Qi M."/>
            <person name="Li Y."/>
            <person name="Yu H."/>
            <person name="Cui Y."/>
            <person name="Wang N."/>
            <person name="Chen C."/>
            <person name="Wu H."/>
            <person name="Zhao Y."/>
            <person name="Zhang J."/>
            <person name="Li Y."/>
            <person name="Zhou W."/>
            <person name="Zhang B."/>
            <person name="Hu W."/>
            <person name="Eijk M."/>
            <person name="Tang J."/>
            <person name="Witsenboer H."/>
            <person name="Zhao S."/>
            <person name="Li Z."/>
            <person name="Zhang A."/>
            <person name="Wang D."/>
            <person name="Liang C."/>
        </authorList>
    </citation>
    <scope>NUCLEOTIDE SEQUENCE [LARGE SCALE GENOMIC DNA]</scope>
    <source>
        <strain evidence="2">cv. G1812</strain>
    </source>
</reference>
<evidence type="ECO:0000313" key="3">
    <source>
        <dbReference type="Proteomes" id="UP000015106"/>
    </source>
</evidence>
<dbReference type="Gramene" id="TuG1812G0100004398.01.T01">
    <property type="protein sequence ID" value="TuG1812G0100004398.01.T01.cds398627"/>
    <property type="gene ID" value="TuG1812G0100004398.01"/>
</dbReference>
<dbReference type="AlphaFoldDB" id="A0A8R7P706"/>
<protein>
    <submittedName>
        <fullName evidence="2">Uncharacterized protein</fullName>
    </submittedName>
</protein>
<sequence>MAFLFFFFLDAADAPFIVDLADAGSGRRRGTPEAGGELRHAHGVGSAAHQQEGVPGRDADADPPLLLLASNQQDLIFLLHLHLADDDARLVLLFVVVLHVPALHHEPHLRLPGLVGGPDGGALPDVVLLLLDRQEAPRDGGAAEPAAAGRGAAALLVSRGTGARRAPTTLPGRRAEGAAAAGAEGLERLADVDRDLVDPALVLGAGVEGGVPVVRPAAEAGLGAGQAAAAPGARAQRGGGGGGGVLGLALAALDPDLADAGDLGRGGLGGLHPAPPAPAPRRRARREHGRLAALEAPAVPQPPAQRRAQQRGRRRVGSAARTSSARSSGAGGGAAGAESLGGCGGAEAGGGGAGGEADEELGAAAAAAASAVQVLLAAHQAREGAAQGEMREPSL</sequence>